<dbReference type="SMART" id="SM00338">
    <property type="entry name" value="BRLZ"/>
    <property type="match status" value="1"/>
</dbReference>
<name>A0A6J2PQV6_COTGO</name>
<evidence type="ECO:0000256" key="5">
    <source>
        <dbReference type="ARBA" id="ARBA00023163"/>
    </source>
</evidence>
<dbReference type="KEGG" id="cgob:115008198"/>
<evidence type="ECO:0000256" key="2">
    <source>
        <dbReference type="ARBA" id="ARBA00023015"/>
    </source>
</evidence>
<dbReference type="PANTHER" id="PTHR19304">
    <property type="entry name" value="CYCLIC-AMP RESPONSE ELEMENT BINDING PROTEIN"/>
    <property type="match status" value="1"/>
</dbReference>
<dbReference type="GO" id="GO:0008270">
    <property type="term" value="F:zinc ion binding"/>
    <property type="evidence" value="ECO:0007669"/>
    <property type="project" value="UniProtKB-KW"/>
</dbReference>
<dbReference type="GeneID" id="115008198"/>
<dbReference type="AlphaFoldDB" id="A0A6J2PQV6"/>
<dbReference type="InterPro" id="IPR051027">
    <property type="entry name" value="bZIP_transcription_factors"/>
</dbReference>
<feature type="region of interest" description="Disordered" evidence="9">
    <location>
        <begin position="273"/>
        <end position="348"/>
    </location>
</feature>
<dbReference type="PROSITE" id="PS50157">
    <property type="entry name" value="ZINC_FINGER_C2H2_2"/>
    <property type="match status" value="1"/>
</dbReference>
<dbReference type="Proteomes" id="UP000504630">
    <property type="component" value="Chromosome 5"/>
</dbReference>
<evidence type="ECO:0000256" key="8">
    <source>
        <dbReference type="PROSITE-ProRule" id="PRU00042"/>
    </source>
</evidence>
<dbReference type="Gene3D" id="3.30.160.60">
    <property type="entry name" value="Classic Zinc Finger"/>
    <property type="match status" value="1"/>
</dbReference>
<evidence type="ECO:0000259" key="11">
    <source>
        <dbReference type="PROSITE" id="PS50217"/>
    </source>
</evidence>
<dbReference type="SUPFAM" id="SSF57667">
    <property type="entry name" value="beta-beta-alpha zinc fingers"/>
    <property type="match status" value="1"/>
</dbReference>
<evidence type="ECO:0000256" key="1">
    <source>
        <dbReference type="ARBA" id="ARBA00004123"/>
    </source>
</evidence>
<dbReference type="InterPro" id="IPR002112">
    <property type="entry name" value="Leuzip_Jun"/>
</dbReference>
<dbReference type="CDD" id="cd12192">
    <property type="entry name" value="GCN4_cent"/>
    <property type="match status" value="1"/>
</dbReference>
<feature type="compositionally biased region" description="Basic and acidic residues" evidence="9">
    <location>
        <begin position="329"/>
        <end position="346"/>
    </location>
</feature>
<dbReference type="SUPFAM" id="SSF57959">
    <property type="entry name" value="Leucine zipper domain"/>
    <property type="match status" value="1"/>
</dbReference>
<feature type="domain" description="C2H2-type" evidence="10">
    <location>
        <begin position="7"/>
        <end position="31"/>
    </location>
</feature>
<feature type="compositionally biased region" description="Low complexity" evidence="9">
    <location>
        <begin position="294"/>
        <end position="321"/>
    </location>
</feature>
<proteinExistence type="inferred from homology"/>
<dbReference type="InterPro" id="IPR046347">
    <property type="entry name" value="bZIP_sf"/>
</dbReference>
<feature type="compositionally biased region" description="Low complexity" evidence="9">
    <location>
        <begin position="115"/>
        <end position="132"/>
    </location>
</feature>
<comment type="similarity">
    <text evidence="7">Belongs to the bZIP family.</text>
</comment>
<evidence type="ECO:0000259" key="10">
    <source>
        <dbReference type="PROSITE" id="PS50157"/>
    </source>
</evidence>
<dbReference type="InterPro" id="IPR016378">
    <property type="entry name" value="TF_CRE-BP1-typ"/>
</dbReference>
<dbReference type="PROSITE" id="PS00036">
    <property type="entry name" value="BZIP_BASIC"/>
    <property type="match status" value="1"/>
</dbReference>
<evidence type="ECO:0000256" key="7">
    <source>
        <dbReference type="PIRNR" id="PIRNR003153"/>
    </source>
</evidence>
<dbReference type="Pfam" id="PF00170">
    <property type="entry name" value="bZIP_1"/>
    <property type="match status" value="1"/>
</dbReference>
<dbReference type="PROSITE" id="PS50217">
    <property type="entry name" value="BZIP"/>
    <property type="match status" value="1"/>
</dbReference>
<dbReference type="RefSeq" id="XP_029287467.1">
    <property type="nucleotide sequence ID" value="XM_029431607.1"/>
</dbReference>
<evidence type="ECO:0000313" key="13">
    <source>
        <dbReference type="RefSeq" id="XP_029287467.1"/>
    </source>
</evidence>
<organism evidence="12 13">
    <name type="scientific">Cottoperca gobio</name>
    <name type="common">Frogmouth</name>
    <name type="synonym">Aphritis gobio</name>
    <dbReference type="NCBI Taxonomy" id="56716"/>
    <lineage>
        <taxon>Eukaryota</taxon>
        <taxon>Metazoa</taxon>
        <taxon>Chordata</taxon>
        <taxon>Craniata</taxon>
        <taxon>Vertebrata</taxon>
        <taxon>Euteleostomi</taxon>
        <taxon>Actinopterygii</taxon>
        <taxon>Neopterygii</taxon>
        <taxon>Teleostei</taxon>
        <taxon>Neoteleostei</taxon>
        <taxon>Acanthomorphata</taxon>
        <taxon>Eupercaria</taxon>
        <taxon>Perciformes</taxon>
        <taxon>Notothenioidei</taxon>
        <taxon>Bovichtidae</taxon>
        <taxon>Cottoperca</taxon>
    </lineage>
</organism>
<dbReference type="FunFam" id="1.20.5.170:FF:000010">
    <property type="entry name" value="Cyclic AMP-dependent transcription factor ATF-2"/>
    <property type="match status" value="1"/>
</dbReference>
<feature type="region of interest" description="Disordered" evidence="9">
    <location>
        <begin position="78"/>
        <end position="199"/>
    </location>
</feature>
<keyword evidence="4 7" id="KW-0010">Activator</keyword>
<dbReference type="PROSITE" id="PS00028">
    <property type="entry name" value="ZINC_FINGER_C2H2_1"/>
    <property type="match status" value="1"/>
</dbReference>
<feature type="region of interest" description="Disordered" evidence="9">
    <location>
        <begin position="417"/>
        <end position="449"/>
    </location>
</feature>
<dbReference type="CTD" id="567018"/>
<feature type="domain" description="BZIP" evidence="11">
    <location>
        <begin position="335"/>
        <end position="398"/>
    </location>
</feature>
<evidence type="ECO:0000256" key="6">
    <source>
        <dbReference type="ARBA" id="ARBA00023242"/>
    </source>
</evidence>
<keyword evidence="8" id="KW-0479">Metal-binding</keyword>
<keyword evidence="2 7" id="KW-0805">Transcription regulation</keyword>
<accession>A0A6J2PQV6</accession>
<gene>
    <name evidence="13" type="primary">atf7b</name>
</gene>
<dbReference type="InParanoid" id="A0A6J2PQV6"/>
<dbReference type="GO" id="GO:0003677">
    <property type="term" value="F:DNA binding"/>
    <property type="evidence" value="ECO:0007669"/>
    <property type="project" value="UniProtKB-UniRule"/>
</dbReference>
<keyword evidence="8" id="KW-0862">Zinc</keyword>
<feature type="compositionally biased region" description="Gly residues" evidence="9">
    <location>
        <begin position="278"/>
        <end position="287"/>
    </location>
</feature>
<keyword evidence="3 7" id="KW-0238">DNA-binding</keyword>
<sequence>MGDDRPFVCTAPGCGQRFTNEDHLSVHKHKHEMTLKFGPARTDSVIIADQTPTPTRFLKNCEEVGLFNELASSFEHEFSKAHEDDRTKHPVRKRPAPLQTPSEVKVEDEGPLQVDSSSPGSPDSSSSMSDNSGDSRGRGMEIVTKPVASSAPTPTIVRPGSLPLHLSNDALHPTLPSPTSVITQTPPSNRQLGSPTSAFPLVRHLPNGQTIPLLPSPVQMTSVISLARPVNSVPYIPGIPGPPVGGASSGSSSPSGYSLHSEAKMRLKAALTHQGPGAQDGAGGGAGSIPAVPQRQEQSQQPTQNSDAPSPAQPQVSPAQPTGGRRRRASEMDPDERRERFLERNRAAASRCRQKRKVWVNSLEKKADDLVNMNVSLSNEVGLLRNEVSQLKQLLLAHKDCPVTVMQKKAAFLAAGGEETSRDTSSEPIGSPAAVIQHGQSPPASASSPVATINGLSVRAAEAVAMSVLAGMGSGQPGGVVMATQSQSAPR</sequence>
<comment type="subcellular location">
    <subcellularLocation>
        <location evidence="1 7">Nucleus</location>
    </subcellularLocation>
</comment>
<keyword evidence="5 7" id="KW-0804">Transcription</keyword>
<dbReference type="OrthoDB" id="295274at2759"/>
<dbReference type="PIRSF" id="PIRSF003153">
    <property type="entry name" value="ATF2_CRE-BP1"/>
    <property type="match status" value="1"/>
</dbReference>
<keyword evidence="12" id="KW-1185">Reference proteome</keyword>
<evidence type="ECO:0000313" key="12">
    <source>
        <dbReference type="Proteomes" id="UP000504630"/>
    </source>
</evidence>
<dbReference type="GO" id="GO:0003700">
    <property type="term" value="F:DNA-binding transcription factor activity"/>
    <property type="evidence" value="ECO:0007669"/>
    <property type="project" value="UniProtKB-UniRule"/>
</dbReference>
<dbReference type="Gene3D" id="1.20.5.170">
    <property type="match status" value="1"/>
</dbReference>
<feature type="compositionally biased region" description="Polar residues" evidence="9">
    <location>
        <begin position="177"/>
        <end position="197"/>
    </location>
</feature>
<dbReference type="InterPro" id="IPR036236">
    <property type="entry name" value="Znf_C2H2_sf"/>
</dbReference>
<evidence type="ECO:0000256" key="4">
    <source>
        <dbReference type="ARBA" id="ARBA00023159"/>
    </source>
</evidence>
<evidence type="ECO:0000256" key="9">
    <source>
        <dbReference type="SAM" id="MobiDB-lite"/>
    </source>
</evidence>
<protein>
    <submittedName>
        <fullName evidence="13">Cyclic AMP-dependent transcription factor ATF-7b isoform X1</fullName>
    </submittedName>
</protein>
<dbReference type="InterPro" id="IPR013087">
    <property type="entry name" value="Znf_C2H2_type"/>
</dbReference>
<dbReference type="GO" id="GO:0005634">
    <property type="term" value="C:nucleus"/>
    <property type="evidence" value="ECO:0007669"/>
    <property type="project" value="UniProtKB-SubCell"/>
</dbReference>
<dbReference type="InterPro" id="IPR004827">
    <property type="entry name" value="bZIP"/>
</dbReference>
<keyword evidence="8" id="KW-0863">Zinc-finger</keyword>
<dbReference type="PRINTS" id="PR00043">
    <property type="entry name" value="LEUZIPPRJUN"/>
</dbReference>
<feature type="compositionally biased region" description="Basic and acidic residues" evidence="9">
    <location>
        <begin position="78"/>
        <end position="88"/>
    </location>
</feature>
<evidence type="ECO:0000256" key="3">
    <source>
        <dbReference type="ARBA" id="ARBA00023125"/>
    </source>
</evidence>
<keyword evidence="6 7" id="KW-0539">Nucleus</keyword>
<dbReference type="CDD" id="cd14687">
    <property type="entry name" value="bZIP_ATF2"/>
    <property type="match status" value="1"/>
</dbReference>
<reference evidence="13" key="1">
    <citation type="submission" date="2025-08" db="UniProtKB">
        <authorList>
            <consortium name="RefSeq"/>
        </authorList>
    </citation>
    <scope>IDENTIFICATION</scope>
</reference>